<dbReference type="Gene3D" id="2.10.25.10">
    <property type="entry name" value="Laminin"/>
    <property type="match status" value="2"/>
</dbReference>
<keyword evidence="11" id="KW-0482">Metalloprotease</keyword>
<evidence type="ECO:0000256" key="14">
    <source>
        <dbReference type="ARBA" id="ARBA00023180"/>
    </source>
</evidence>
<dbReference type="Pfam" id="PF07645">
    <property type="entry name" value="EGF_CA"/>
    <property type="match status" value="1"/>
</dbReference>
<feature type="disulfide bond" evidence="15">
    <location>
        <begin position="77"/>
        <end position="86"/>
    </location>
</feature>
<dbReference type="PROSITE" id="PS00022">
    <property type="entry name" value="EGF_1"/>
    <property type="match status" value="2"/>
</dbReference>
<proteinExistence type="inferred from homology"/>
<comment type="caution">
    <text evidence="15">Lacks conserved residue(s) required for the propagation of feature annotation.</text>
</comment>
<keyword evidence="16" id="KW-1133">Transmembrane helix</keyword>
<keyword evidence="13 15" id="KW-1015">Disulfide bond</keyword>
<dbReference type="PANTHER" id="PTHR11733">
    <property type="entry name" value="ZINC METALLOPROTEASE FAMILY M13 NEPRILYSIN-RELATED"/>
    <property type="match status" value="1"/>
</dbReference>
<evidence type="ECO:0000256" key="6">
    <source>
        <dbReference type="ARBA" id="ARBA00022670"/>
    </source>
</evidence>
<dbReference type="AlphaFoldDB" id="A0AA88Y0V7"/>
<gene>
    <name evidence="18" type="ORF">FSP39_016119</name>
</gene>
<dbReference type="PROSITE" id="PS51885">
    <property type="entry name" value="NEPRILYSIN"/>
    <property type="match status" value="1"/>
</dbReference>
<organism evidence="18 19">
    <name type="scientific">Pinctada imbricata</name>
    <name type="common">Atlantic pearl-oyster</name>
    <name type="synonym">Pinctada martensii</name>
    <dbReference type="NCBI Taxonomy" id="66713"/>
    <lineage>
        <taxon>Eukaryota</taxon>
        <taxon>Metazoa</taxon>
        <taxon>Spiralia</taxon>
        <taxon>Lophotrochozoa</taxon>
        <taxon>Mollusca</taxon>
        <taxon>Bivalvia</taxon>
        <taxon>Autobranchia</taxon>
        <taxon>Pteriomorphia</taxon>
        <taxon>Pterioida</taxon>
        <taxon>Pterioidea</taxon>
        <taxon>Pteriidae</taxon>
        <taxon>Pinctada</taxon>
    </lineage>
</organism>
<dbReference type="CDD" id="cd08662">
    <property type="entry name" value="M13"/>
    <property type="match status" value="1"/>
</dbReference>
<dbReference type="Pfam" id="PF05649">
    <property type="entry name" value="Peptidase_M13_N"/>
    <property type="match status" value="1"/>
</dbReference>
<dbReference type="SMART" id="SM00179">
    <property type="entry name" value="EGF_CA"/>
    <property type="match status" value="2"/>
</dbReference>
<evidence type="ECO:0000256" key="1">
    <source>
        <dbReference type="ARBA" id="ARBA00001947"/>
    </source>
</evidence>
<dbReference type="InterPro" id="IPR018497">
    <property type="entry name" value="Peptidase_M13_C"/>
</dbReference>
<dbReference type="GO" id="GO:0016485">
    <property type="term" value="P:protein processing"/>
    <property type="evidence" value="ECO:0007669"/>
    <property type="project" value="TreeGrafter"/>
</dbReference>
<keyword evidence="8" id="KW-0677">Repeat</keyword>
<evidence type="ECO:0000256" key="11">
    <source>
        <dbReference type="ARBA" id="ARBA00023049"/>
    </source>
</evidence>
<evidence type="ECO:0000256" key="15">
    <source>
        <dbReference type="PROSITE-ProRule" id="PRU00076"/>
    </source>
</evidence>
<dbReference type="GO" id="GO:0005886">
    <property type="term" value="C:plasma membrane"/>
    <property type="evidence" value="ECO:0007669"/>
    <property type="project" value="TreeGrafter"/>
</dbReference>
<keyword evidence="9" id="KW-0378">Hydrolase</keyword>
<dbReference type="InterPro" id="IPR008753">
    <property type="entry name" value="Peptidase_M13_N"/>
</dbReference>
<evidence type="ECO:0000256" key="16">
    <source>
        <dbReference type="SAM" id="Phobius"/>
    </source>
</evidence>
<dbReference type="CDD" id="cd00054">
    <property type="entry name" value="EGF_CA"/>
    <property type="match status" value="2"/>
</dbReference>
<keyword evidence="14" id="KW-0325">Glycoprotein</keyword>
<keyword evidence="7" id="KW-0479">Metal-binding</keyword>
<evidence type="ECO:0000256" key="3">
    <source>
        <dbReference type="ARBA" id="ARBA00005847"/>
    </source>
</evidence>
<comment type="similarity">
    <text evidence="3">Belongs to the NOTCH family.</text>
</comment>
<dbReference type="InterPro" id="IPR018097">
    <property type="entry name" value="EGF_Ca-bd_CS"/>
</dbReference>
<dbReference type="InterPro" id="IPR000742">
    <property type="entry name" value="EGF"/>
</dbReference>
<reference evidence="18" key="1">
    <citation type="submission" date="2019-08" db="EMBL/GenBank/DDBJ databases">
        <title>The improved chromosome-level genome for the pearl oyster Pinctada fucata martensii using PacBio sequencing and Hi-C.</title>
        <authorList>
            <person name="Zheng Z."/>
        </authorList>
    </citation>
    <scope>NUCLEOTIDE SEQUENCE</scope>
    <source>
        <strain evidence="18">ZZ-2019</strain>
        <tissue evidence="18">Adductor muscle</tissue>
    </source>
</reference>
<dbReference type="InterPro" id="IPR049883">
    <property type="entry name" value="NOTCH1_EGF-like"/>
</dbReference>
<evidence type="ECO:0000256" key="8">
    <source>
        <dbReference type="ARBA" id="ARBA00022737"/>
    </source>
</evidence>
<dbReference type="SUPFAM" id="SSF57196">
    <property type="entry name" value="EGF/Laminin"/>
    <property type="match status" value="2"/>
</dbReference>
<dbReference type="GO" id="GO:0004222">
    <property type="term" value="F:metalloendopeptidase activity"/>
    <property type="evidence" value="ECO:0007669"/>
    <property type="project" value="InterPro"/>
</dbReference>
<comment type="subcellular location">
    <subcellularLocation>
        <location evidence="2">Membrane</location>
    </subcellularLocation>
</comment>
<evidence type="ECO:0000313" key="19">
    <source>
        <dbReference type="Proteomes" id="UP001186944"/>
    </source>
</evidence>
<dbReference type="Proteomes" id="UP001186944">
    <property type="component" value="Unassembled WGS sequence"/>
</dbReference>
<evidence type="ECO:0000256" key="10">
    <source>
        <dbReference type="ARBA" id="ARBA00022833"/>
    </source>
</evidence>
<dbReference type="PROSITE" id="PS01186">
    <property type="entry name" value="EGF_2"/>
    <property type="match status" value="1"/>
</dbReference>
<comment type="caution">
    <text evidence="18">The sequence shown here is derived from an EMBL/GenBank/DDBJ whole genome shotgun (WGS) entry which is preliminary data.</text>
</comment>
<dbReference type="InterPro" id="IPR000152">
    <property type="entry name" value="EGF-type_Asp/Asn_hydroxyl_site"/>
</dbReference>
<comment type="similarity">
    <text evidence="4">Belongs to the peptidase M13 family.</text>
</comment>
<dbReference type="GO" id="GO:0005509">
    <property type="term" value="F:calcium ion binding"/>
    <property type="evidence" value="ECO:0007669"/>
    <property type="project" value="InterPro"/>
</dbReference>
<dbReference type="InterPro" id="IPR024079">
    <property type="entry name" value="MetalloPept_cat_dom_sf"/>
</dbReference>
<evidence type="ECO:0000256" key="4">
    <source>
        <dbReference type="ARBA" id="ARBA00007357"/>
    </source>
</evidence>
<dbReference type="InterPro" id="IPR001881">
    <property type="entry name" value="EGF-like_Ca-bd_dom"/>
</dbReference>
<feature type="disulfide bond" evidence="15">
    <location>
        <begin position="116"/>
        <end position="125"/>
    </location>
</feature>
<dbReference type="Pfam" id="PF00008">
    <property type="entry name" value="EGF"/>
    <property type="match status" value="1"/>
</dbReference>
<keyword evidence="19" id="KW-1185">Reference proteome</keyword>
<keyword evidence="10" id="KW-0862">Zinc</keyword>
<feature type="transmembrane region" description="Helical" evidence="16">
    <location>
        <begin position="195"/>
        <end position="213"/>
    </location>
</feature>
<protein>
    <recommendedName>
        <fullName evidence="17">EGF-like domain-containing protein</fullName>
    </recommendedName>
</protein>
<feature type="domain" description="EGF-like" evidence="17">
    <location>
        <begin position="89"/>
        <end position="126"/>
    </location>
</feature>
<dbReference type="InterPro" id="IPR042089">
    <property type="entry name" value="Peptidase_M13_dom_2"/>
</dbReference>
<keyword evidence="16" id="KW-0812">Transmembrane</keyword>
<dbReference type="PRINTS" id="PR00786">
    <property type="entry name" value="NEPRILYSIN"/>
</dbReference>
<accession>A0AA88Y0V7</accession>
<dbReference type="Gene3D" id="3.40.390.10">
    <property type="entry name" value="Collagenase (Catalytic Domain)"/>
    <property type="match status" value="1"/>
</dbReference>
<evidence type="ECO:0000259" key="17">
    <source>
        <dbReference type="PROSITE" id="PS50026"/>
    </source>
</evidence>
<evidence type="ECO:0000256" key="7">
    <source>
        <dbReference type="ARBA" id="ARBA00022723"/>
    </source>
</evidence>
<name>A0AA88Y0V7_PINIB</name>
<dbReference type="SUPFAM" id="SSF55486">
    <property type="entry name" value="Metalloproteases ('zincins'), catalytic domain"/>
    <property type="match status" value="1"/>
</dbReference>
<dbReference type="PROSITE" id="PS00010">
    <property type="entry name" value="ASX_HYDROXYL"/>
    <property type="match status" value="2"/>
</dbReference>
<keyword evidence="12 16" id="KW-0472">Membrane</keyword>
<dbReference type="InterPro" id="IPR000718">
    <property type="entry name" value="Peptidase_M13"/>
</dbReference>
<dbReference type="Gene3D" id="1.10.1380.10">
    <property type="entry name" value="Neutral endopeptidase , domain2"/>
    <property type="match status" value="1"/>
</dbReference>
<sequence>MLLSIYSGRNDINIIFRRKAFTRRPNFENQFRALVILLALLSGAMNTHTAGVDECLQRPCQNGGSCADLKKGFRCDCPVGFNGDLCQNDINECAQFNICQHGATCVNTLGSYLCMCPSSWTGTNCEMGKNAVLHPANGGPERLELLSPPKQNLRRSREFDHSTLSSYVSDGDEYYRNCPKIVKFVHKRTFPERCLFLFCIAFLLAIVFLSLALSKKEIQKVTSNCDSEACVRVASSILNTMDQKADPCNNFYQYACGGWLKDTPIPTGYAKWNRFQELSGKNLQQLKELLDSIKPEHSSVNKTLRFYKSCMREGKGIYAETLRRFYDLLRTFPSSMSFTETLEKVQMLNAWPVFKVTVGPNENHYESNNIKINYGEQRYPFSNVYSNKSRSTGSGNTRRKRQASTKYVKWHEDEVEEMYMKDTSKLLELLWNKTKSEATQLATKLMDLEKLIIKTGRQHLSHNGTIEYDVMNISSLQDGCPMIKWTSHLSTVLGRTIDNNDEVTVLHKEGLYSICRIIRDYENRFPGLLKMYVIMDLVQSLAPMFDLDNIEGENGHWRRCVFYTNKAFGLVVGAKYITQEENKESFEKIKAIVDVVKGAFHDFILNKHWLKESSQNRAKKKMQAMLDQLSYPDRVLQPRTLDYYYGQFVVGDDWFTNVQHTKKFILKKMSDLIGKPVDKDRWVKYRVFGEREYSPFRNDVMFPISLFHLPFYAPDGPQAFNFGALGAIVGHEITQVFDISGRAYDLKDLWGDEALGMFERKINCMQKQYDQYSYNGYQINGDFTLAENIADNGGLRAAYIAYQLWERKHEESPPLPGLKFSNKQLFFLGFAQMYCSKWNPKGLKYQLIEDDHGVEPIRVRGVISNFNVFADLFSCPFVCNYNPVTKCEVW</sequence>
<keyword evidence="5 15" id="KW-0245">EGF-like domain</keyword>
<dbReference type="FunFam" id="2.10.25.10:FF:000471">
    <property type="entry name" value="Protein lin-12"/>
    <property type="match status" value="1"/>
</dbReference>
<dbReference type="PROSITE" id="PS50026">
    <property type="entry name" value="EGF_3"/>
    <property type="match status" value="2"/>
</dbReference>
<evidence type="ECO:0000313" key="18">
    <source>
        <dbReference type="EMBL" id="KAK3095563.1"/>
    </source>
</evidence>
<comment type="cofactor">
    <cofactor evidence="1">
        <name>Zn(2+)</name>
        <dbReference type="ChEBI" id="CHEBI:29105"/>
    </cofactor>
</comment>
<evidence type="ECO:0000256" key="12">
    <source>
        <dbReference type="ARBA" id="ARBA00023136"/>
    </source>
</evidence>
<dbReference type="PRINTS" id="PR00010">
    <property type="entry name" value="EGFBLOOD"/>
</dbReference>
<dbReference type="EMBL" id="VSWD01000008">
    <property type="protein sequence ID" value="KAK3095563.1"/>
    <property type="molecule type" value="Genomic_DNA"/>
</dbReference>
<evidence type="ECO:0000256" key="13">
    <source>
        <dbReference type="ARBA" id="ARBA00023157"/>
    </source>
</evidence>
<keyword evidence="6" id="KW-0645">Protease</keyword>
<evidence type="ECO:0000256" key="5">
    <source>
        <dbReference type="ARBA" id="ARBA00022536"/>
    </source>
</evidence>
<feature type="domain" description="EGF-like" evidence="17">
    <location>
        <begin position="51"/>
        <end position="87"/>
    </location>
</feature>
<dbReference type="PROSITE" id="PS01187">
    <property type="entry name" value="EGF_CA"/>
    <property type="match status" value="1"/>
</dbReference>
<dbReference type="FunFam" id="2.10.25.10:FF:000309">
    <property type="entry name" value="Uncharacterized protein, isoform A"/>
    <property type="match status" value="1"/>
</dbReference>
<dbReference type="PANTHER" id="PTHR11733:SF167">
    <property type="entry name" value="FI17812P1-RELATED"/>
    <property type="match status" value="1"/>
</dbReference>
<dbReference type="Pfam" id="PF01431">
    <property type="entry name" value="Peptidase_M13"/>
    <property type="match status" value="1"/>
</dbReference>
<dbReference type="SMART" id="SM00181">
    <property type="entry name" value="EGF"/>
    <property type="match status" value="2"/>
</dbReference>
<evidence type="ECO:0000256" key="2">
    <source>
        <dbReference type="ARBA" id="ARBA00004370"/>
    </source>
</evidence>
<evidence type="ECO:0000256" key="9">
    <source>
        <dbReference type="ARBA" id="ARBA00022801"/>
    </source>
</evidence>